<evidence type="ECO:0000313" key="2">
    <source>
        <dbReference type="EMBL" id="GAA0455823.1"/>
    </source>
</evidence>
<accession>A0ABN0ZQM1</accession>
<comment type="caution">
    <text evidence="2">The sequence shown here is derived from an EMBL/GenBank/DDBJ whole genome shotgun (WGS) entry which is preliminary data.</text>
</comment>
<protein>
    <recommendedName>
        <fullName evidence="1">PepSY domain-containing protein</fullName>
    </recommendedName>
</protein>
<reference evidence="2 3" key="1">
    <citation type="journal article" date="2019" name="Int. J. Syst. Evol. Microbiol.">
        <title>The Global Catalogue of Microorganisms (GCM) 10K type strain sequencing project: providing services to taxonomists for standard genome sequencing and annotation.</title>
        <authorList>
            <consortium name="The Broad Institute Genomics Platform"/>
            <consortium name="The Broad Institute Genome Sequencing Center for Infectious Disease"/>
            <person name="Wu L."/>
            <person name="Ma J."/>
        </authorList>
    </citation>
    <scope>NUCLEOTIDE SEQUENCE [LARGE SCALE GENOMIC DNA]</scope>
    <source>
        <strain evidence="2 3">JCM 14193</strain>
    </source>
</reference>
<dbReference type="RefSeq" id="WP_343782000.1">
    <property type="nucleotide sequence ID" value="NZ_BAAACZ010000009.1"/>
</dbReference>
<dbReference type="Proteomes" id="UP001500740">
    <property type="component" value="Unassembled WGS sequence"/>
</dbReference>
<gene>
    <name evidence="2" type="ORF">GCM10008935_08340</name>
</gene>
<sequence>MKWYKLAIPAAIGITVGSILGKKIKEHWLIPEVALKRVKEQFKQSGPISGSWILMEQEEYAQAGKLYTVYQGGVSRTVDGRTEHYKFYADATNGEILETYILE</sequence>
<name>A0ABN0ZQM1_9BACI</name>
<dbReference type="Pfam" id="PF03413">
    <property type="entry name" value="PepSY"/>
    <property type="match status" value="1"/>
</dbReference>
<proteinExistence type="predicted"/>
<keyword evidence="3" id="KW-1185">Reference proteome</keyword>
<dbReference type="InterPro" id="IPR025711">
    <property type="entry name" value="PepSY"/>
</dbReference>
<feature type="domain" description="PepSY" evidence="1">
    <location>
        <begin position="32"/>
        <end position="100"/>
    </location>
</feature>
<evidence type="ECO:0000313" key="3">
    <source>
        <dbReference type="Proteomes" id="UP001500740"/>
    </source>
</evidence>
<organism evidence="2 3">
    <name type="scientific">Alkalibacillus silvisoli</name>
    <dbReference type="NCBI Taxonomy" id="392823"/>
    <lineage>
        <taxon>Bacteria</taxon>
        <taxon>Bacillati</taxon>
        <taxon>Bacillota</taxon>
        <taxon>Bacilli</taxon>
        <taxon>Bacillales</taxon>
        <taxon>Bacillaceae</taxon>
        <taxon>Alkalibacillus</taxon>
    </lineage>
</organism>
<dbReference type="EMBL" id="BAAACZ010000009">
    <property type="protein sequence ID" value="GAA0455823.1"/>
    <property type="molecule type" value="Genomic_DNA"/>
</dbReference>
<evidence type="ECO:0000259" key="1">
    <source>
        <dbReference type="Pfam" id="PF03413"/>
    </source>
</evidence>